<name>A0A7W2IJE6_9BURK</name>
<dbReference type="Gene3D" id="3.30.300.20">
    <property type="match status" value="1"/>
</dbReference>
<proteinExistence type="predicted"/>
<dbReference type="PANTHER" id="PTHR42830:SF2">
    <property type="entry name" value="OSMC_OHR FAMILY PROTEIN"/>
    <property type="match status" value="1"/>
</dbReference>
<dbReference type="SUPFAM" id="SSF82784">
    <property type="entry name" value="OsmC-like"/>
    <property type="match status" value="1"/>
</dbReference>
<dbReference type="PANTHER" id="PTHR42830">
    <property type="entry name" value="OSMOTICALLY INDUCIBLE FAMILY PROTEIN"/>
    <property type="match status" value="1"/>
</dbReference>
<dbReference type="InterPro" id="IPR015946">
    <property type="entry name" value="KH_dom-like_a/b"/>
</dbReference>
<keyword evidence="2" id="KW-1185">Reference proteome</keyword>
<dbReference type="Pfam" id="PF02566">
    <property type="entry name" value="OsmC"/>
    <property type="match status" value="1"/>
</dbReference>
<evidence type="ECO:0000313" key="1">
    <source>
        <dbReference type="EMBL" id="MBA5686685.1"/>
    </source>
</evidence>
<organism evidence="1 2">
    <name type="scientific">Rugamonas apoptosis</name>
    <dbReference type="NCBI Taxonomy" id="2758570"/>
    <lineage>
        <taxon>Bacteria</taxon>
        <taxon>Pseudomonadati</taxon>
        <taxon>Pseudomonadota</taxon>
        <taxon>Betaproteobacteria</taxon>
        <taxon>Burkholderiales</taxon>
        <taxon>Oxalobacteraceae</taxon>
        <taxon>Telluria group</taxon>
        <taxon>Rugamonas</taxon>
    </lineage>
</organism>
<accession>A0A7W2IJE6</accession>
<dbReference type="InterPro" id="IPR003718">
    <property type="entry name" value="OsmC/Ohr_fam"/>
</dbReference>
<dbReference type="Proteomes" id="UP000573499">
    <property type="component" value="Unassembled WGS sequence"/>
</dbReference>
<dbReference type="InterPro" id="IPR036102">
    <property type="entry name" value="OsmC/Ohrsf"/>
</dbReference>
<evidence type="ECO:0000313" key="2">
    <source>
        <dbReference type="Proteomes" id="UP000573499"/>
    </source>
</evidence>
<comment type="caution">
    <text evidence="1">The sequence shown here is derived from an EMBL/GenBank/DDBJ whole genome shotgun (WGS) entry which is preliminary data.</text>
</comment>
<dbReference type="RefSeq" id="WP_182152501.1">
    <property type="nucleotide sequence ID" value="NZ_JACEZU010000002.1"/>
</dbReference>
<dbReference type="InterPro" id="IPR052707">
    <property type="entry name" value="OsmC_Ohr_Peroxiredoxin"/>
</dbReference>
<protein>
    <submittedName>
        <fullName evidence="1">OsmC family protein</fullName>
    </submittedName>
</protein>
<dbReference type="EMBL" id="JACEZU010000002">
    <property type="protein sequence ID" value="MBA5686685.1"/>
    <property type="molecule type" value="Genomic_DNA"/>
</dbReference>
<reference evidence="1 2" key="1">
    <citation type="submission" date="2020-07" db="EMBL/GenBank/DDBJ databases">
        <title>Novel species isolated from subtropical streams in China.</title>
        <authorList>
            <person name="Lu H."/>
        </authorList>
    </citation>
    <scope>NUCLEOTIDE SEQUENCE [LARGE SCALE GENOMIC DNA]</scope>
    <source>
        <strain evidence="1 2">LX47W</strain>
    </source>
</reference>
<gene>
    <name evidence="1" type="ORF">H3H39_06405</name>
</gene>
<sequence length="158" mass="17370">MSTHTAEVCWERNDSRFTDNRYSRAHQWRFDGGTVVPASSSPHVVRLPFSDPSCVDPEEAYVAALSSCHMLWFLGLAARDGYVVDSYLDLARGDMQKNAEGKDAVTCVTLQPAVCFSGAKVPTDATLKQLHHEAHESCFLANSVKTEIVVDGSWSYAA</sequence>
<dbReference type="AlphaFoldDB" id="A0A7W2IJE6"/>